<proteinExistence type="inferred from homology"/>
<comment type="subcellular location">
    <subcellularLocation>
        <location evidence="1">Cell envelope</location>
    </subcellularLocation>
</comment>
<dbReference type="InterPro" id="IPR051313">
    <property type="entry name" value="Bact_iron-sidero_bind"/>
</dbReference>
<dbReference type="RefSeq" id="WP_058249426.1">
    <property type="nucleotide sequence ID" value="NZ_CYSE01000015.1"/>
</dbReference>
<keyword evidence="9" id="KW-1185">Reference proteome</keyword>
<organism evidence="8 9">
    <name type="scientific">Tropicibacter naphthalenivorans</name>
    <dbReference type="NCBI Taxonomy" id="441103"/>
    <lineage>
        <taxon>Bacteria</taxon>
        <taxon>Pseudomonadati</taxon>
        <taxon>Pseudomonadota</taxon>
        <taxon>Alphaproteobacteria</taxon>
        <taxon>Rhodobacterales</taxon>
        <taxon>Roseobacteraceae</taxon>
        <taxon>Tropicibacter</taxon>
    </lineage>
</organism>
<evidence type="ECO:0000313" key="9">
    <source>
        <dbReference type="Proteomes" id="UP000054935"/>
    </source>
</evidence>
<feature type="domain" description="Fe/B12 periplasmic-binding" evidence="7">
    <location>
        <begin position="39"/>
        <end position="299"/>
    </location>
</feature>
<protein>
    <submittedName>
        <fullName evidence="8">Putative ABC transporter solute-binding protein YclQ</fullName>
    </submittedName>
</protein>
<dbReference type="GO" id="GO:0030288">
    <property type="term" value="C:outer membrane-bounded periplasmic space"/>
    <property type="evidence" value="ECO:0007669"/>
    <property type="project" value="TreeGrafter"/>
</dbReference>
<dbReference type="InterPro" id="IPR033870">
    <property type="entry name" value="FatB"/>
</dbReference>
<evidence type="ECO:0000256" key="6">
    <source>
        <dbReference type="SAM" id="SignalP"/>
    </source>
</evidence>
<evidence type="ECO:0000256" key="3">
    <source>
        <dbReference type="ARBA" id="ARBA00022448"/>
    </source>
</evidence>
<dbReference type="CDD" id="cd01140">
    <property type="entry name" value="FatB"/>
    <property type="match status" value="1"/>
</dbReference>
<dbReference type="Proteomes" id="UP000054935">
    <property type="component" value="Unassembled WGS sequence"/>
</dbReference>
<name>A0A0P1GKE3_9RHOB</name>
<evidence type="ECO:0000256" key="5">
    <source>
        <dbReference type="ARBA" id="ARBA00022729"/>
    </source>
</evidence>
<sequence length="301" mass="30628">MKIPFAALALACAPLTAMAQDVTVDAFGGPVTVAQSPETVVALDLAAIDTLHALGVPLDGVPNLTPPAFLASAFDGVPNVGTLFEPDFEALAVLGPDLIVAGGRSQPVVGALSELAPTLDMTIDGLDLVAEAKARTTAYGAIFDKTAEAEALNAALDAKIAQTQEAVSGKGSALILMANGGKLSAYGADSRFGWLHSVTGLPQAYADISVESHGQAVSFEFIAEVNPEWILVIDRLAAIGRAGEAAAATLDTPLLAQTTAGQRGQILYLDSAPLYLAAGGATALPHILDQLIDGFQATNGS</sequence>
<evidence type="ECO:0000259" key="7">
    <source>
        <dbReference type="PROSITE" id="PS50983"/>
    </source>
</evidence>
<dbReference type="PROSITE" id="PS50983">
    <property type="entry name" value="FE_B12_PBP"/>
    <property type="match status" value="1"/>
</dbReference>
<dbReference type="GO" id="GO:1901678">
    <property type="term" value="P:iron coordination entity transport"/>
    <property type="evidence" value="ECO:0007669"/>
    <property type="project" value="UniProtKB-ARBA"/>
</dbReference>
<evidence type="ECO:0000256" key="1">
    <source>
        <dbReference type="ARBA" id="ARBA00004196"/>
    </source>
</evidence>
<dbReference type="Pfam" id="PF01497">
    <property type="entry name" value="Peripla_BP_2"/>
    <property type="match status" value="1"/>
</dbReference>
<dbReference type="PANTHER" id="PTHR30532:SF28">
    <property type="entry name" value="PETROBACTIN-BINDING PROTEIN YCLQ"/>
    <property type="match status" value="1"/>
</dbReference>
<keyword evidence="4" id="KW-0410">Iron transport</keyword>
<gene>
    <name evidence="8" type="primary">yclQ</name>
    <name evidence="8" type="ORF">TRN7648_04073</name>
</gene>
<keyword evidence="4" id="KW-0408">Iron</keyword>
<reference evidence="8 9" key="1">
    <citation type="submission" date="2015-09" db="EMBL/GenBank/DDBJ databases">
        <authorList>
            <consortium name="Swine Surveillance"/>
        </authorList>
    </citation>
    <scope>NUCLEOTIDE SEQUENCE [LARGE SCALE GENOMIC DNA]</scope>
    <source>
        <strain evidence="8 9">CECT 7648</strain>
    </source>
</reference>
<dbReference type="AlphaFoldDB" id="A0A0P1GKE3"/>
<feature type="chain" id="PRO_5006063517" evidence="6">
    <location>
        <begin position="20"/>
        <end position="301"/>
    </location>
</feature>
<keyword evidence="4" id="KW-0406">Ion transport</keyword>
<keyword evidence="3" id="KW-0813">Transport</keyword>
<feature type="signal peptide" evidence="6">
    <location>
        <begin position="1"/>
        <end position="19"/>
    </location>
</feature>
<comment type="similarity">
    <text evidence="2">Belongs to the bacterial solute-binding protein 8 family.</text>
</comment>
<accession>A0A0P1GKE3</accession>
<dbReference type="Gene3D" id="3.40.50.1980">
    <property type="entry name" value="Nitrogenase molybdenum iron protein domain"/>
    <property type="match status" value="2"/>
</dbReference>
<evidence type="ECO:0000313" key="8">
    <source>
        <dbReference type="EMBL" id="CUH82531.1"/>
    </source>
</evidence>
<keyword evidence="5 6" id="KW-0732">Signal</keyword>
<evidence type="ECO:0000256" key="2">
    <source>
        <dbReference type="ARBA" id="ARBA00008814"/>
    </source>
</evidence>
<dbReference type="PANTHER" id="PTHR30532">
    <property type="entry name" value="IRON III DICITRATE-BINDING PERIPLASMIC PROTEIN"/>
    <property type="match status" value="1"/>
</dbReference>
<dbReference type="InterPro" id="IPR002491">
    <property type="entry name" value="ABC_transptr_periplasmic_BD"/>
</dbReference>
<dbReference type="EMBL" id="CYSE01000015">
    <property type="protein sequence ID" value="CUH82531.1"/>
    <property type="molecule type" value="Genomic_DNA"/>
</dbReference>
<dbReference type="OrthoDB" id="63946at2"/>
<evidence type="ECO:0000256" key="4">
    <source>
        <dbReference type="ARBA" id="ARBA00022496"/>
    </source>
</evidence>
<dbReference type="SUPFAM" id="SSF53807">
    <property type="entry name" value="Helical backbone' metal receptor"/>
    <property type="match status" value="1"/>
</dbReference>
<dbReference type="STRING" id="441103.TRN7648_04073"/>